<evidence type="ECO:0000256" key="3">
    <source>
        <dbReference type="ARBA" id="ARBA00023163"/>
    </source>
</evidence>
<dbReference type="SMART" id="SM00066">
    <property type="entry name" value="GAL4"/>
    <property type="match status" value="1"/>
</dbReference>
<dbReference type="Proteomes" id="UP000224634">
    <property type="component" value="Unassembled WGS sequence"/>
</dbReference>
<evidence type="ECO:0000259" key="6">
    <source>
        <dbReference type="PROSITE" id="PS50048"/>
    </source>
</evidence>
<dbReference type="CDD" id="cd12148">
    <property type="entry name" value="fungal_TF_MHR"/>
    <property type="match status" value="1"/>
</dbReference>
<dbReference type="InterPro" id="IPR001138">
    <property type="entry name" value="Zn2Cys6_DnaBD"/>
</dbReference>
<protein>
    <recommendedName>
        <fullName evidence="6">Zn(2)-C6 fungal-type domain-containing protein</fullName>
    </recommendedName>
</protein>
<reference evidence="7 8" key="1">
    <citation type="submission" date="2017-10" db="EMBL/GenBank/DDBJ databases">
        <title>Comparative genomics in systemic dimorphic fungi from Ajellomycetaceae.</title>
        <authorList>
            <person name="Munoz J.F."/>
            <person name="Mcewen J.G."/>
            <person name="Clay O.K."/>
            <person name="Cuomo C.A."/>
        </authorList>
    </citation>
    <scope>NUCLEOTIDE SEQUENCE [LARGE SCALE GENOMIC DNA]</scope>
    <source>
        <strain evidence="7 8">UAMH7299</strain>
    </source>
</reference>
<proteinExistence type="predicted"/>
<dbReference type="InterPro" id="IPR036864">
    <property type="entry name" value="Zn2-C6_fun-type_DNA-bd_sf"/>
</dbReference>
<keyword evidence="4" id="KW-0539">Nucleus</keyword>
<evidence type="ECO:0000313" key="8">
    <source>
        <dbReference type="Proteomes" id="UP000224634"/>
    </source>
</evidence>
<dbReference type="OrthoDB" id="4182640at2759"/>
<dbReference type="PROSITE" id="PS00463">
    <property type="entry name" value="ZN2_CY6_FUNGAL_1"/>
    <property type="match status" value="1"/>
</dbReference>
<keyword evidence="2" id="KW-0238">DNA-binding</keyword>
<organism evidence="7 8">
    <name type="scientific">Polytolypa hystricis (strain UAMH7299)</name>
    <dbReference type="NCBI Taxonomy" id="1447883"/>
    <lineage>
        <taxon>Eukaryota</taxon>
        <taxon>Fungi</taxon>
        <taxon>Dikarya</taxon>
        <taxon>Ascomycota</taxon>
        <taxon>Pezizomycotina</taxon>
        <taxon>Eurotiomycetes</taxon>
        <taxon>Eurotiomycetidae</taxon>
        <taxon>Onygenales</taxon>
        <taxon>Onygenales incertae sedis</taxon>
        <taxon>Polytolypa</taxon>
    </lineage>
</organism>
<dbReference type="PANTHER" id="PTHR47785">
    <property type="entry name" value="ZN(II)2CYS6 TRANSCRIPTION FACTOR (EUROFUNG)-RELATED-RELATED"/>
    <property type="match status" value="1"/>
</dbReference>
<dbReference type="Gene3D" id="4.10.240.10">
    <property type="entry name" value="Zn(2)-C6 fungal-type DNA-binding domain"/>
    <property type="match status" value="1"/>
</dbReference>
<dbReference type="EMBL" id="PDNA01000013">
    <property type="protein sequence ID" value="PGH26765.1"/>
    <property type="molecule type" value="Genomic_DNA"/>
</dbReference>
<dbReference type="GO" id="GO:0000981">
    <property type="term" value="F:DNA-binding transcription factor activity, RNA polymerase II-specific"/>
    <property type="evidence" value="ECO:0007669"/>
    <property type="project" value="InterPro"/>
</dbReference>
<evidence type="ECO:0000256" key="5">
    <source>
        <dbReference type="SAM" id="MobiDB-lite"/>
    </source>
</evidence>
<dbReference type="CDD" id="cd00067">
    <property type="entry name" value="GAL4"/>
    <property type="match status" value="1"/>
</dbReference>
<gene>
    <name evidence="7" type="ORF">AJ80_01529</name>
</gene>
<keyword evidence="8" id="KW-1185">Reference proteome</keyword>
<dbReference type="STRING" id="1447883.A0A2B7YZK0"/>
<dbReference type="SUPFAM" id="SSF57701">
    <property type="entry name" value="Zn2/Cys6 DNA-binding domain"/>
    <property type="match status" value="1"/>
</dbReference>
<sequence length="371" mass="41159">MSTNPRQMSPKRKHHATQYEGNSAHSPAEYPKKRAAIACTLCRLRKTRCDAVKPACGFCSELGVDCTYAMPASGSYNRSSDQGTLQRIEEGIQALQQQLGALSQSFNAAGRSALERSSSLALLPAISASDFKPLIQPSNDLPAPLEDPSVLGLRQTQGERCARPNLLTFSCTPTLNAPSWDDTEAFYDDELEAGEHLARAKELALTRYPDLSRNTTRYLQQGFVENFLRWLPIWDIQDCLAYVERARDCDFHPSEPSSCVAMLLFAIGAISQAGATVSPDQDIPGIAYFARGSWLLDCRPTASKSFVALQCRFLQAIYLQFCFMPLEAWNTICTVSMDLMHTLSSSLPGRLDGKEKKSLHRLFWACSNMHQ</sequence>
<comment type="caution">
    <text evidence="7">The sequence shown here is derived from an EMBL/GenBank/DDBJ whole genome shotgun (WGS) entry which is preliminary data.</text>
</comment>
<evidence type="ECO:0000256" key="2">
    <source>
        <dbReference type="ARBA" id="ARBA00023125"/>
    </source>
</evidence>
<dbReference type="AlphaFoldDB" id="A0A2B7YZK0"/>
<accession>A0A2B7YZK0</accession>
<dbReference type="GO" id="GO:0003677">
    <property type="term" value="F:DNA binding"/>
    <property type="evidence" value="ECO:0007669"/>
    <property type="project" value="UniProtKB-KW"/>
</dbReference>
<feature type="region of interest" description="Disordered" evidence="5">
    <location>
        <begin position="1"/>
        <end position="28"/>
    </location>
</feature>
<dbReference type="InterPro" id="IPR053181">
    <property type="entry name" value="EcdB-like_regulator"/>
</dbReference>
<dbReference type="Pfam" id="PF00172">
    <property type="entry name" value="Zn_clus"/>
    <property type="match status" value="1"/>
</dbReference>
<evidence type="ECO:0000256" key="4">
    <source>
        <dbReference type="ARBA" id="ARBA00023242"/>
    </source>
</evidence>
<feature type="domain" description="Zn(2)-C6 fungal-type" evidence="6">
    <location>
        <begin position="38"/>
        <end position="68"/>
    </location>
</feature>
<keyword evidence="3" id="KW-0804">Transcription</keyword>
<dbReference type="PROSITE" id="PS50048">
    <property type="entry name" value="ZN2_CY6_FUNGAL_2"/>
    <property type="match status" value="1"/>
</dbReference>
<dbReference type="GO" id="GO:0008270">
    <property type="term" value="F:zinc ion binding"/>
    <property type="evidence" value="ECO:0007669"/>
    <property type="project" value="InterPro"/>
</dbReference>
<evidence type="ECO:0000313" key="7">
    <source>
        <dbReference type="EMBL" id="PGH26765.1"/>
    </source>
</evidence>
<evidence type="ECO:0000256" key="1">
    <source>
        <dbReference type="ARBA" id="ARBA00023015"/>
    </source>
</evidence>
<keyword evidence="1" id="KW-0805">Transcription regulation</keyword>
<name>A0A2B7YZK0_POLH7</name>